<name>A0A0M6ZAX0_9HYPH</name>
<dbReference type="OrthoDB" id="7844641at2"/>
<dbReference type="InterPro" id="IPR027843">
    <property type="entry name" value="DUF4440"/>
</dbReference>
<dbReference type="CDD" id="cd00531">
    <property type="entry name" value="NTF2_like"/>
    <property type="match status" value="1"/>
</dbReference>
<sequence>MNLKMSIGGIALATALAASVVPTDAKDNSPSIELHELNDKFNEAVSNHDAEGILKLYADDTIWIEQGKPATSGLQKPRELFEFVTANKGEVTHSVDTLFISNDGTLAVMIGSVVAKMETVGMDATGTYLYVLKPTDDGWKVVTDMWHQHAK</sequence>
<dbReference type="EMBL" id="CXWC01000002">
    <property type="protein sequence ID" value="CTQ66726.1"/>
    <property type="molecule type" value="Genomic_DNA"/>
</dbReference>
<dbReference type="GeneID" id="97668632"/>
<dbReference type="Pfam" id="PF14534">
    <property type="entry name" value="DUF4440"/>
    <property type="match status" value="1"/>
</dbReference>
<evidence type="ECO:0000259" key="1">
    <source>
        <dbReference type="Pfam" id="PF14534"/>
    </source>
</evidence>
<dbReference type="SUPFAM" id="SSF54427">
    <property type="entry name" value="NTF2-like"/>
    <property type="match status" value="1"/>
</dbReference>
<organism evidence="2 3">
    <name type="scientific">Roseibium album</name>
    <dbReference type="NCBI Taxonomy" id="311410"/>
    <lineage>
        <taxon>Bacteria</taxon>
        <taxon>Pseudomonadati</taxon>
        <taxon>Pseudomonadota</taxon>
        <taxon>Alphaproteobacteria</taxon>
        <taxon>Hyphomicrobiales</taxon>
        <taxon>Stappiaceae</taxon>
        <taxon>Roseibium</taxon>
    </lineage>
</organism>
<reference evidence="3" key="1">
    <citation type="submission" date="2015-07" db="EMBL/GenBank/DDBJ databases">
        <authorList>
            <person name="Rodrigo-Torres Lidia"/>
            <person name="Arahal R.David."/>
        </authorList>
    </citation>
    <scope>NUCLEOTIDE SEQUENCE [LARGE SCALE GENOMIC DNA]</scope>
    <source>
        <strain evidence="3">CECT 5096</strain>
    </source>
</reference>
<gene>
    <name evidence="2" type="ORF">LA5096_01205</name>
</gene>
<evidence type="ECO:0000313" key="2">
    <source>
        <dbReference type="EMBL" id="CTQ66726.1"/>
    </source>
</evidence>
<proteinExistence type="predicted"/>
<evidence type="ECO:0000313" key="3">
    <source>
        <dbReference type="Proteomes" id="UP000049983"/>
    </source>
</evidence>
<dbReference type="AlphaFoldDB" id="A0A0M6ZAX0"/>
<dbReference type="STRING" id="311410.LA5095_02348"/>
<feature type="domain" description="DUF4440" evidence="1">
    <location>
        <begin position="35"/>
        <end position="141"/>
    </location>
</feature>
<dbReference type="Gene3D" id="3.10.450.50">
    <property type="match status" value="1"/>
</dbReference>
<dbReference type="InterPro" id="IPR032710">
    <property type="entry name" value="NTF2-like_dom_sf"/>
</dbReference>
<keyword evidence="3" id="KW-1185">Reference proteome</keyword>
<accession>A0A0M6ZAX0</accession>
<dbReference type="Proteomes" id="UP000049983">
    <property type="component" value="Unassembled WGS sequence"/>
</dbReference>
<dbReference type="RefSeq" id="WP_055115077.1">
    <property type="nucleotide sequence ID" value="NZ_CXWA01000002.1"/>
</dbReference>
<protein>
    <submittedName>
        <fullName evidence="2">SnoaL-like domain protein</fullName>
    </submittedName>
</protein>